<name>A0A3R5XB81_PARDI</name>
<reference evidence="3 4" key="1">
    <citation type="journal article" date="2019" name="Nat. Med.">
        <title>A library of human gut bacterial isolates paired with longitudinal multiomics data enables mechanistic microbiome research.</title>
        <authorList>
            <person name="Poyet M."/>
            <person name="Groussin M."/>
            <person name="Gibbons S.M."/>
            <person name="Avila-Pacheco J."/>
            <person name="Jiang X."/>
            <person name="Kearney S.M."/>
            <person name="Perrotta A.R."/>
            <person name="Berdy B."/>
            <person name="Zhao S."/>
            <person name="Lieberman T.D."/>
            <person name="Swanson P.K."/>
            <person name="Smith M."/>
            <person name="Roesemann S."/>
            <person name="Alexander J.E."/>
            <person name="Rich S.A."/>
            <person name="Livny J."/>
            <person name="Vlamakis H."/>
            <person name="Clish C."/>
            <person name="Bullock K."/>
            <person name="Deik A."/>
            <person name="Scott J."/>
            <person name="Pierce K.A."/>
            <person name="Xavier R.J."/>
            <person name="Alm E.J."/>
        </authorList>
    </citation>
    <scope>NUCLEOTIDE SEQUENCE [LARGE SCALE GENOMIC DNA]</scope>
    <source>
        <strain evidence="3 4">BIOML-A41</strain>
    </source>
</reference>
<evidence type="ECO:0000313" key="1">
    <source>
        <dbReference type="EMBL" id="MCB6520318.1"/>
    </source>
</evidence>
<protein>
    <submittedName>
        <fullName evidence="3">Restriction endonuclease</fullName>
    </submittedName>
</protein>
<dbReference type="RefSeq" id="WP_048926993.1">
    <property type="nucleotide sequence ID" value="NZ_BAABYH010000001.1"/>
</dbReference>
<keyword evidence="3" id="KW-0255">Endonuclease</keyword>
<keyword evidence="3" id="KW-0540">Nuclease</keyword>
<dbReference type="Proteomes" id="UP001211522">
    <property type="component" value="Unassembled WGS sequence"/>
</dbReference>
<sequence length="460" mass="53253">MKTYAERKQRTPHTLVGHVGNSKQASLCEILQSSHDKLLERKAIQCQINNNSPGTKIKDELKIPSVNNFVPIQRYATFTEGGKIYNISNSGQAICGLEYPNHELYVLDFNTIMQKEGAMIEFVPKEKRQFTRLNSTYRTKEYIRVEPKWKKEHDFSSKKLISSFSNLNDVTGGYNEEFNSLYQEVNEIRKSSENLRKFFVQLQFKWPVEQSQFTSVYEMYKEIHIKLSSWLYPERGKKPVTGSYDTLIENLTTLKSDLEVALSPSSYIPTVFDNNSERDDVHEMYGPIVNNIDSLISKLRQIKSRISIDTLGLCTREAFLYEQTHSEEVKMPRGCDMVASLFGRYESQSKSSMLNFTVKDSTAHHYATIISQDNSDYITIEGFAKKNYAGVDDTWEFFMHGHFNTSPEQAFTDYTKIRYTYFDQFKGGIDPTRPHTSKETGNCYSDTINSFMGNYYKKNE</sequence>
<dbReference type="AlphaFoldDB" id="A0A3R5XB81"/>
<dbReference type="EMBL" id="JAQMPX010000066">
    <property type="protein sequence ID" value="MDB9138626.1"/>
    <property type="molecule type" value="Genomic_DNA"/>
</dbReference>
<organism evidence="3 4">
    <name type="scientific">Parabacteroides distasonis</name>
    <dbReference type="NCBI Taxonomy" id="823"/>
    <lineage>
        <taxon>Bacteria</taxon>
        <taxon>Pseudomonadati</taxon>
        <taxon>Bacteroidota</taxon>
        <taxon>Bacteroidia</taxon>
        <taxon>Bacteroidales</taxon>
        <taxon>Tannerellaceae</taxon>
        <taxon>Parabacteroides</taxon>
    </lineage>
</organism>
<keyword evidence="3" id="KW-0378">Hydrolase</keyword>
<evidence type="ECO:0000313" key="4">
    <source>
        <dbReference type="Proteomes" id="UP000463337"/>
    </source>
</evidence>
<dbReference type="GO" id="GO:0004519">
    <property type="term" value="F:endonuclease activity"/>
    <property type="evidence" value="ECO:0007669"/>
    <property type="project" value="UniProtKB-KW"/>
</dbReference>
<evidence type="ECO:0000313" key="3">
    <source>
        <dbReference type="EMBL" id="MRY56396.1"/>
    </source>
</evidence>
<comment type="caution">
    <text evidence="3">The sequence shown here is derived from an EMBL/GenBank/DDBJ whole genome shotgun (WGS) entry which is preliminary data.</text>
</comment>
<reference evidence="2" key="3">
    <citation type="submission" date="2023-01" db="EMBL/GenBank/DDBJ databases">
        <title>Human gut microbiome strain richness.</title>
        <authorList>
            <person name="Chen-Liaw A."/>
        </authorList>
    </citation>
    <scope>NUCLEOTIDE SEQUENCE</scope>
    <source>
        <strain evidence="2">D35st1_E5_D35t1_190705</strain>
    </source>
</reference>
<proteinExistence type="predicted"/>
<dbReference type="EMBL" id="JAJCNI010000048">
    <property type="protein sequence ID" value="MCB6520318.1"/>
    <property type="molecule type" value="Genomic_DNA"/>
</dbReference>
<evidence type="ECO:0000313" key="2">
    <source>
        <dbReference type="EMBL" id="MDB9138626.1"/>
    </source>
</evidence>
<reference evidence="1" key="2">
    <citation type="submission" date="2021-10" db="EMBL/GenBank/DDBJ databases">
        <title>Collection of gut derived symbiotic bacterial strains cultured from healthy donors.</title>
        <authorList>
            <person name="Lin H."/>
            <person name="Littmann E."/>
            <person name="Kohout C."/>
            <person name="Pamer E.G."/>
        </authorList>
    </citation>
    <scope>NUCLEOTIDE SEQUENCE</scope>
    <source>
        <strain evidence="1">DFI.2.94</strain>
    </source>
</reference>
<dbReference type="EMBL" id="WKLT01000001">
    <property type="protein sequence ID" value="MRY56396.1"/>
    <property type="molecule type" value="Genomic_DNA"/>
</dbReference>
<accession>A0A3R5XB81</accession>
<dbReference type="Proteomes" id="UP001198806">
    <property type="component" value="Unassembled WGS sequence"/>
</dbReference>
<dbReference type="Proteomes" id="UP000463337">
    <property type="component" value="Unassembled WGS sequence"/>
</dbReference>
<gene>
    <name evidence="3" type="ORF">GKD59_00375</name>
    <name evidence="1" type="ORF">LI194_21290</name>
    <name evidence="2" type="ORF">PN612_08890</name>
</gene>